<evidence type="ECO:0000256" key="2">
    <source>
        <dbReference type="ARBA" id="ARBA00022448"/>
    </source>
</evidence>
<organism evidence="5 6">
    <name type="scientific">Brevibacterium gallinarum</name>
    <dbReference type="NCBI Taxonomy" id="2762220"/>
    <lineage>
        <taxon>Bacteria</taxon>
        <taxon>Bacillati</taxon>
        <taxon>Actinomycetota</taxon>
        <taxon>Actinomycetes</taxon>
        <taxon>Micrococcales</taxon>
        <taxon>Brevibacteriaceae</taxon>
        <taxon>Brevibacterium</taxon>
    </lineage>
</organism>
<evidence type="ECO:0000256" key="4">
    <source>
        <dbReference type="SAM" id="MobiDB-lite"/>
    </source>
</evidence>
<keyword evidence="3" id="KW-0732">Signal</keyword>
<protein>
    <submittedName>
        <fullName evidence="5">TRAP transporter substrate-binding protein DctP</fullName>
    </submittedName>
</protein>
<keyword evidence="6" id="KW-1185">Reference proteome</keyword>
<evidence type="ECO:0000313" key="6">
    <source>
        <dbReference type="Proteomes" id="UP000651517"/>
    </source>
</evidence>
<accession>A0ABR8WW13</accession>
<dbReference type="Pfam" id="PF03480">
    <property type="entry name" value="DctP"/>
    <property type="match status" value="1"/>
</dbReference>
<reference evidence="5 6" key="1">
    <citation type="submission" date="2020-08" db="EMBL/GenBank/DDBJ databases">
        <title>A Genomic Blueprint of the Chicken Gut Microbiome.</title>
        <authorList>
            <person name="Gilroy R."/>
            <person name="Ravi A."/>
            <person name="Getino M."/>
            <person name="Pursley I."/>
            <person name="Horton D.L."/>
            <person name="Alikhan N.-F."/>
            <person name="Baker D."/>
            <person name="Gharbi K."/>
            <person name="Hall N."/>
            <person name="Watson M."/>
            <person name="Adriaenssens E.M."/>
            <person name="Foster-Nyarko E."/>
            <person name="Jarju S."/>
            <person name="Secka A."/>
            <person name="Antonio M."/>
            <person name="Oren A."/>
            <person name="Chaudhuri R."/>
            <person name="La Ragione R.M."/>
            <person name="Hildebrand F."/>
            <person name="Pallen M.J."/>
        </authorList>
    </citation>
    <scope>NUCLEOTIDE SEQUENCE [LARGE SCALE GENOMIC DNA]</scope>
    <source>
        <strain evidence="5 6">Re57</strain>
    </source>
</reference>
<evidence type="ECO:0000256" key="1">
    <source>
        <dbReference type="ARBA" id="ARBA00009023"/>
    </source>
</evidence>
<dbReference type="InterPro" id="IPR018389">
    <property type="entry name" value="DctP_fam"/>
</dbReference>
<dbReference type="EMBL" id="JACSPY010000011">
    <property type="protein sequence ID" value="MBD8021274.1"/>
    <property type="molecule type" value="Genomic_DNA"/>
</dbReference>
<dbReference type="InterPro" id="IPR038404">
    <property type="entry name" value="TRAP_DctP_sf"/>
</dbReference>
<comment type="similarity">
    <text evidence="1">Belongs to the bacterial solute-binding protein 7 family.</text>
</comment>
<dbReference type="Gene3D" id="3.40.190.170">
    <property type="entry name" value="Bacterial extracellular solute-binding protein, family 7"/>
    <property type="match status" value="1"/>
</dbReference>
<proteinExistence type="inferred from homology"/>
<dbReference type="PANTHER" id="PTHR33376:SF7">
    <property type="entry name" value="C4-DICARBOXYLATE-BINDING PROTEIN DCTB"/>
    <property type="match status" value="1"/>
</dbReference>
<dbReference type="NCBIfam" id="NF037995">
    <property type="entry name" value="TRAP_S1"/>
    <property type="match status" value="1"/>
</dbReference>
<dbReference type="Proteomes" id="UP000651517">
    <property type="component" value="Unassembled WGS sequence"/>
</dbReference>
<comment type="caution">
    <text evidence="5">The sequence shown here is derived from an EMBL/GenBank/DDBJ whole genome shotgun (WGS) entry which is preliminary data.</text>
</comment>
<evidence type="ECO:0000256" key="3">
    <source>
        <dbReference type="ARBA" id="ARBA00022729"/>
    </source>
</evidence>
<gene>
    <name evidence="5" type="primary">dctP</name>
    <name evidence="5" type="ORF">H9634_10835</name>
</gene>
<keyword evidence="2" id="KW-0813">Transport</keyword>
<feature type="region of interest" description="Disordered" evidence="4">
    <location>
        <begin position="1"/>
        <end position="23"/>
    </location>
</feature>
<dbReference type="PANTHER" id="PTHR33376">
    <property type="match status" value="1"/>
</dbReference>
<name>A0ABR8WW13_9MICO</name>
<sequence length="471" mass="50079">MTTKRTHSVCCHPVPDPDPHRRRRCRHSLPGLDPAQQEKETLVTTHLTKTRRAQTTGALAAGAALTLTLSACAGSAGGGGGGEGGGDGFEYGADQSEVDELIKDLDPVTIKYQPSSASAQSVMAPTGTVFKEIVEERSGGKITVDIVWGQAIASYAEVHDALADGRVDMAYTLPGYFPDEFPVIDAIGTAMADQPASPFAGELVTNAVGSDIAWQIPEALEEYESKGLVPLTPFAASGGYYNVCAEPTSSADDWKGRQIRIASQAQAAQVTKLGGSPVSLPYPETYEALQRGTVDCTLGQLVPSAESGIFDVAPNLGYTTDHSFSRTAGAYLAGQKFKELPLAYQQIIFDSNALATSGGMKAVIDGNADAISQAKAAGGEVKPFDDDVQETVGEYSQELIKQAVSDGKLSQENIDAIAEATKRQQRAVEDLGYVDDGETGDFDEWYNTDTDYTDFAKHNYENGKAMEHRPS</sequence>
<evidence type="ECO:0000313" key="5">
    <source>
        <dbReference type="EMBL" id="MBD8021274.1"/>
    </source>
</evidence>